<name>A0A2Z3RY52_9MICO</name>
<protein>
    <submittedName>
        <fullName evidence="4">Putative hydrolase</fullName>
    </submittedName>
</protein>
<dbReference type="InterPro" id="IPR003140">
    <property type="entry name" value="PLipase/COase/thioEstase"/>
</dbReference>
<dbReference type="Gene3D" id="3.40.50.1820">
    <property type="entry name" value="alpha/beta hydrolase"/>
    <property type="match status" value="1"/>
</dbReference>
<dbReference type="PANTHER" id="PTHR10655:SF17">
    <property type="entry name" value="LYSOPHOSPHOLIPASE-LIKE PROTEIN 1"/>
    <property type="match status" value="1"/>
</dbReference>
<dbReference type="RefSeq" id="WP_110233821.1">
    <property type="nucleotide sequence ID" value="NZ_CP023994.1"/>
</dbReference>
<dbReference type="Pfam" id="PF02230">
    <property type="entry name" value="Abhydrolase_2"/>
    <property type="match status" value="1"/>
</dbReference>
<dbReference type="KEGG" id="aum:AURMO_01123"/>
<keyword evidence="2 4" id="KW-0378">Hydrolase</keyword>
<dbReference type="AlphaFoldDB" id="A0A2Z3RY52"/>
<sequence>MTFPAIDSTAVRWSVPRESVATVLAERPLLIMMHGYGSNEGDLFSLGQYLPEQFVIASLRAPLTAGPGNAWFAIDYDAENDTLRRDINEVTASTHRLIEWIDELDAEVGGLGDVALLGFSQGGVMLTQLFRHQPERFIAGVFFASFAVDDTTEGAAERDQALADVKPPLFWGRDPQDPVITPNLIDFTRRWLPEHFDVEAKLYAHVGHSLSLEEIEDAAAFLRRNVTG</sequence>
<dbReference type="EMBL" id="CP023994">
    <property type="protein sequence ID" value="AWR21717.1"/>
    <property type="molecule type" value="Genomic_DNA"/>
</dbReference>
<gene>
    <name evidence="4" type="ORF">AURMO_01123</name>
</gene>
<proteinExistence type="inferred from homology"/>
<dbReference type="InterPro" id="IPR050565">
    <property type="entry name" value="LYPA1-2/EST-like"/>
</dbReference>
<reference evidence="4 5" key="1">
    <citation type="submission" date="2017-10" db="EMBL/GenBank/DDBJ databases">
        <title>Genome of an Actinobacterium that displays light-enhanced growth.</title>
        <authorList>
            <person name="Maresca J.A."/>
            <person name="Hempel P."/>
            <person name="Shevchenko O."/>
            <person name="Miller K.J."/>
            <person name="Hahn M.W."/>
        </authorList>
    </citation>
    <scope>NUCLEOTIDE SEQUENCE [LARGE SCALE GENOMIC DNA]</scope>
    <source>
        <strain evidence="4 5">MWH-Mo1</strain>
    </source>
</reference>
<feature type="domain" description="Phospholipase/carboxylesterase/thioesterase" evidence="3">
    <location>
        <begin position="25"/>
        <end position="224"/>
    </location>
</feature>
<dbReference type="Proteomes" id="UP000246894">
    <property type="component" value="Chromosome"/>
</dbReference>
<keyword evidence="5" id="KW-1185">Reference proteome</keyword>
<accession>A0A2Z3RY52</accession>
<dbReference type="InterPro" id="IPR029058">
    <property type="entry name" value="AB_hydrolase_fold"/>
</dbReference>
<organism evidence="4 5">
    <name type="scientific">Aurantimicrobium photophilum</name>
    <dbReference type="NCBI Taxonomy" id="1987356"/>
    <lineage>
        <taxon>Bacteria</taxon>
        <taxon>Bacillati</taxon>
        <taxon>Actinomycetota</taxon>
        <taxon>Actinomycetes</taxon>
        <taxon>Micrococcales</taxon>
        <taxon>Microbacteriaceae</taxon>
        <taxon>Aurantimicrobium</taxon>
    </lineage>
</organism>
<comment type="similarity">
    <text evidence="1">Belongs to the AB hydrolase superfamily. AB hydrolase 2 family.</text>
</comment>
<evidence type="ECO:0000313" key="5">
    <source>
        <dbReference type="Proteomes" id="UP000246894"/>
    </source>
</evidence>
<dbReference type="OrthoDB" id="9780848at2"/>
<evidence type="ECO:0000256" key="1">
    <source>
        <dbReference type="ARBA" id="ARBA00006499"/>
    </source>
</evidence>
<dbReference type="SUPFAM" id="SSF53474">
    <property type="entry name" value="alpha/beta-Hydrolases"/>
    <property type="match status" value="1"/>
</dbReference>
<dbReference type="PANTHER" id="PTHR10655">
    <property type="entry name" value="LYSOPHOSPHOLIPASE-RELATED"/>
    <property type="match status" value="1"/>
</dbReference>
<dbReference type="GO" id="GO:0016787">
    <property type="term" value="F:hydrolase activity"/>
    <property type="evidence" value="ECO:0007669"/>
    <property type="project" value="UniProtKB-KW"/>
</dbReference>
<evidence type="ECO:0000256" key="2">
    <source>
        <dbReference type="ARBA" id="ARBA00022801"/>
    </source>
</evidence>
<evidence type="ECO:0000313" key="4">
    <source>
        <dbReference type="EMBL" id="AWR21717.1"/>
    </source>
</evidence>
<evidence type="ECO:0000259" key="3">
    <source>
        <dbReference type="Pfam" id="PF02230"/>
    </source>
</evidence>